<dbReference type="GO" id="GO:0005730">
    <property type="term" value="C:nucleolus"/>
    <property type="evidence" value="ECO:0007669"/>
    <property type="project" value="TreeGrafter"/>
</dbReference>
<evidence type="ECO:0000313" key="9">
    <source>
        <dbReference type="Proteomes" id="UP000789405"/>
    </source>
</evidence>
<dbReference type="AlphaFoldDB" id="A0A9N9JI63"/>
<dbReference type="InterPro" id="IPR051945">
    <property type="entry name" value="RRM_MRD1_RNA_proc_ribogen"/>
</dbReference>
<keyword evidence="4" id="KW-0539">Nucleus</keyword>
<reference evidence="8" key="1">
    <citation type="submission" date="2021-06" db="EMBL/GenBank/DDBJ databases">
        <authorList>
            <person name="Kallberg Y."/>
            <person name="Tangrot J."/>
            <person name="Rosling A."/>
        </authorList>
    </citation>
    <scope>NUCLEOTIDE SEQUENCE</scope>
    <source>
        <strain evidence="8">MA453B</strain>
    </source>
</reference>
<comment type="caution">
    <text evidence="8">The sequence shown here is derived from an EMBL/GenBank/DDBJ whole genome shotgun (WGS) entry which is preliminary data.</text>
</comment>
<evidence type="ECO:0000259" key="7">
    <source>
        <dbReference type="PROSITE" id="PS50102"/>
    </source>
</evidence>
<evidence type="ECO:0000256" key="2">
    <source>
        <dbReference type="ARBA" id="ARBA00022737"/>
    </source>
</evidence>
<dbReference type="SUPFAM" id="SSF54928">
    <property type="entry name" value="RNA-binding domain, RBD"/>
    <property type="match status" value="1"/>
</dbReference>
<sequence length="343" mass="39531">MQDEIPQNEQNIKDSPIRSKTTLFARKIPYDATDSEFEAFFSEIGPLRLCFTVKETKSSDPTLDDSLQKDSMLNTDSSQHYIDEKGQNRGFGFVQYVLSEDAERALKELKKVKFRGQRTLKLEFALKKHEKPPMIEKKTDKKLNNAKKPKVEKTEKKRSRQYEMTNRKLVIEKDVTKKNSVKNKNHTLSEDAVLFIRNISFEVTEEELSDIFRPFGPLRYCVITRDDTTGRSRGTGFVCFVYKKHADACLEEAKSVNHIGSGSTEQPESSTNEKKRKGIIYKSVLTADPSDSQALKFTLHGRVLSIVKAVDRDEAHRLTEENKNKKQKEDRRNTYLIKEGGMY</sequence>
<protein>
    <submittedName>
        <fullName evidence="8">9142_t:CDS:1</fullName>
    </submittedName>
</protein>
<evidence type="ECO:0000256" key="3">
    <source>
        <dbReference type="ARBA" id="ARBA00022884"/>
    </source>
</evidence>
<dbReference type="InterPro" id="IPR000504">
    <property type="entry name" value="RRM_dom"/>
</dbReference>
<feature type="domain" description="RRM" evidence="7">
    <location>
        <begin position="192"/>
        <end position="257"/>
    </location>
</feature>
<dbReference type="InterPro" id="IPR012677">
    <property type="entry name" value="Nucleotide-bd_a/b_plait_sf"/>
</dbReference>
<feature type="region of interest" description="Disordered" evidence="6">
    <location>
        <begin position="136"/>
        <end position="159"/>
    </location>
</feature>
<dbReference type="SMART" id="SM00360">
    <property type="entry name" value="RRM"/>
    <property type="match status" value="2"/>
</dbReference>
<evidence type="ECO:0000256" key="6">
    <source>
        <dbReference type="SAM" id="MobiDB-lite"/>
    </source>
</evidence>
<dbReference type="Proteomes" id="UP000789405">
    <property type="component" value="Unassembled WGS sequence"/>
</dbReference>
<gene>
    <name evidence="8" type="ORF">DERYTH_LOCUS19270</name>
</gene>
<proteinExistence type="predicted"/>
<evidence type="ECO:0000256" key="4">
    <source>
        <dbReference type="ARBA" id="ARBA00023242"/>
    </source>
</evidence>
<keyword evidence="3 5" id="KW-0694">RNA-binding</keyword>
<dbReference type="FunFam" id="3.30.70.330:FF:000406">
    <property type="entry name" value="Related to Nucleolar protein NOP4"/>
    <property type="match status" value="1"/>
</dbReference>
<evidence type="ECO:0000313" key="8">
    <source>
        <dbReference type="EMBL" id="CAG8777271.1"/>
    </source>
</evidence>
<feature type="domain" description="RRM" evidence="7">
    <location>
        <begin position="21"/>
        <end position="127"/>
    </location>
</feature>
<keyword evidence="9" id="KW-1185">Reference proteome</keyword>
<dbReference type="InterPro" id="IPR035979">
    <property type="entry name" value="RBD_domain_sf"/>
</dbReference>
<evidence type="ECO:0000256" key="5">
    <source>
        <dbReference type="PROSITE-ProRule" id="PRU00176"/>
    </source>
</evidence>
<name>A0A9N9JI63_9GLOM</name>
<organism evidence="8 9">
    <name type="scientific">Dentiscutata erythropus</name>
    <dbReference type="NCBI Taxonomy" id="1348616"/>
    <lineage>
        <taxon>Eukaryota</taxon>
        <taxon>Fungi</taxon>
        <taxon>Fungi incertae sedis</taxon>
        <taxon>Mucoromycota</taxon>
        <taxon>Glomeromycotina</taxon>
        <taxon>Glomeromycetes</taxon>
        <taxon>Diversisporales</taxon>
        <taxon>Gigasporaceae</taxon>
        <taxon>Dentiscutata</taxon>
    </lineage>
</organism>
<accession>A0A9N9JI63</accession>
<evidence type="ECO:0000256" key="1">
    <source>
        <dbReference type="ARBA" id="ARBA00004123"/>
    </source>
</evidence>
<dbReference type="OrthoDB" id="267048at2759"/>
<feature type="compositionally biased region" description="Basic and acidic residues" evidence="6">
    <location>
        <begin position="317"/>
        <end position="333"/>
    </location>
</feature>
<feature type="region of interest" description="Disordered" evidence="6">
    <location>
        <begin position="317"/>
        <end position="343"/>
    </location>
</feature>
<dbReference type="PANTHER" id="PTHR48039">
    <property type="entry name" value="RNA-BINDING MOTIF PROTEIN 14B"/>
    <property type="match status" value="1"/>
</dbReference>
<keyword evidence="2" id="KW-0677">Repeat</keyword>
<dbReference type="EMBL" id="CAJVPY010020851">
    <property type="protein sequence ID" value="CAG8777271.1"/>
    <property type="molecule type" value="Genomic_DNA"/>
</dbReference>
<feature type="compositionally biased region" description="Basic and acidic residues" evidence="6">
    <location>
        <begin position="136"/>
        <end position="155"/>
    </location>
</feature>
<dbReference type="PROSITE" id="PS50102">
    <property type="entry name" value="RRM"/>
    <property type="match status" value="2"/>
</dbReference>
<dbReference type="Gene3D" id="3.30.70.330">
    <property type="match status" value="2"/>
</dbReference>
<dbReference type="Pfam" id="PF00076">
    <property type="entry name" value="RRM_1"/>
    <property type="match status" value="2"/>
</dbReference>
<dbReference type="PANTHER" id="PTHR48039:SF5">
    <property type="entry name" value="RNA-BINDING PROTEIN 28"/>
    <property type="match status" value="1"/>
</dbReference>
<comment type="subcellular location">
    <subcellularLocation>
        <location evidence="1">Nucleus</location>
    </subcellularLocation>
</comment>
<dbReference type="GO" id="GO:0003729">
    <property type="term" value="F:mRNA binding"/>
    <property type="evidence" value="ECO:0007669"/>
    <property type="project" value="TreeGrafter"/>
</dbReference>